<keyword evidence="4" id="KW-1185">Reference proteome</keyword>
<dbReference type="Gene3D" id="2.30.42.10">
    <property type="match status" value="1"/>
</dbReference>
<evidence type="ECO:0000313" key="3">
    <source>
        <dbReference type="EMBL" id="GMR39740.1"/>
    </source>
</evidence>
<reference evidence="4" key="1">
    <citation type="submission" date="2022-10" db="EMBL/GenBank/DDBJ databases">
        <title>Genome assembly of Pristionchus species.</title>
        <authorList>
            <person name="Yoshida K."/>
            <person name="Sommer R.J."/>
        </authorList>
    </citation>
    <scope>NUCLEOTIDE SEQUENCE [LARGE SCALE GENOMIC DNA]</scope>
    <source>
        <strain evidence="4">RS5460</strain>
    </source>
</reference>
<dbReference type="SUPFAM" id="SSF50156">
    <property type="entry name" value="PDZ domain-like"/>
    <property type="match status" value="1"/>
</dbReference>
<dbReference type="EMBL" id="BTRK01000003">
    <property type="protein sequence ID" value="GMR39740.1"/>
    <property type="molecule type" value="Genomic_DNA"/>
</dbReference>
<accession>A0AAN5CCK7</accession>
<feature type="transmembrane region" description="Helical" evidence="1">
    <location>
        <begin position="39"/>
        <end position="62"/>
    </location>
</feature>
<keyword evidence="1" id="KW-1133">Transmembrane helix</keyword>
<dbReference type="AlphaFoldDB" id="A0AAN5CCK7"/>
<dbReference type="SMART" id="SM00228">
    <property type="entry name" value="PDZ"/>
    <property type="match status" value="1"/>
</dbReference>
<dbReference type="Proteomes" id="UP001328107">
    <property type="component" value="Unassembled WGS sequence"/>
</dbReference>
<dbReference type="InterPro" id="IPR036034">
    <property type="entry name" value="PDZ_sf"/>
</dbReference>
<feature type="domain" description="PDZ" evidence="2">
    <location>
        <begin position="98"/>
        <end position="176"/>
    </location>
</feature>
<proteinExistence type="predicted"/>
<evidence type="ECO:0000256" key="1">
    <source>
        <dbReference type="SAM" id="Phobius"/>
    </source>
</evidence>
<dbReference type="Pfam" id="PF00595">
    <property type="entry name" value="PDZ"/>
    <property type="match status" value="1"/>
</dbReference>
<keyword evidence="1" id="KW-0472">Membrane</keyword>
<dbReference type="PROSITE" id="PS50106">
    <property type="entry name" value="PDZ"/>
    <property type="match status" value="1"/>
</dbReference>
<name>A0AAN5CCK7_9BILA</name>
<protein>
    <recommendedName>
        <fullName evidence="2">PDZ domain-containing protein</fullName>
    </recommendedName>
</protein>
<dbReference type="InterPro" id="IPR001478">
    <property type="entry name" value="PDZ"/>
</dbReference>
<sequence>MEMGEEAKIQQEKPKEVSLAIDDEEYVGRRKVEREKIEFRCVLFVFLTALGFGAIRILVFFAPSDQSMTTSFLCSLVGSAVIVCIDTFFQPKYAEPRRVCLSNVDGDYGFKDNGYSLRRAVKEVAPGSQAELQGLKVGDEIMRINGVDLFGVQSRVYKQLLNTRKNEVEMIVRSKK</sequence>
<evidence type="ECO:0000313" key="4">
    <source>
        <dbReference type="Proteomes" id="UP001328107"/>
    </source>
</evidence>
<comment type="caution">
    <text evidence="3">The sequence shown here is derived from an EMBL/GenBank/DDBJ whole genome shotgun (WGS) entry which is preliminary data.</text>
</comment>
<feature type="transmembrane region" description="Helical" evidence="1">
    <location>
        <begin position="68"/>
        <end position="89"/>
    </location>
</feature>
<evidence type="ECO:0000259" key="2">
    <source>
        <dbReference type="PROSITE" id="PS50106"/>
    </source>
</evidence>
<organism evidence="3 4">
    <name type="scientific">Pristionchus mayeri</name>
    <dbReference type="NCBI Taxonomy" id="1317129"/>
    <lineage>
        <taxon>Eukaryota</taxon>
        <taxon>Metazoa</taxon>
        <taxon>Ecdysozoa</taxon>
        <taxon>Nematoda</taxon>
        <taxon>Chromadorea</taxon>
        <taxon>Rhabditida</taxon>
        <taxon>Rhabditina</taxon>
        <taxon>Diplogasteromorpha</taxon>
        <taxon>Diplogasteroidea</taxon>
        <taxon>Neodiplogasteridae</taxon>
        <taxon>Pristionchus</taxon>
    </lineage>
</organism>
<gene>
    <name evidence="3" type="ORF">PMAYCL1PPCAC_09935</name>
</gene>
<keyword evidence="1" id="KW-0812">Transmembrane</keyword>